<dbReference type="InterPro" id="IPR027819">
    <property type="entry name" value="C9orf72"/>
</dbReference>
<gene>
    <name evidence="1" type="ORF">C7M84_013099</name>
</gene>
<dbReference type="GO" id="GO:0005776">
    <property type="term" value="C:autophagosome"/>
    <property type="evidence" value="ECO:0007669"/>
    <property type="project" value="TreeGrafter"/>
</dbReference>
<dbReference type="Pfam" id="PF15019">
    <property type="entry name" value="C9orf72-like"/>
    <property type="match status" value="1"/>
</dbReference>
<dbReference type="PANTHER" id="PTHR31855">
    <property type="entry name" value="GUANINE NUCLEOTIDE EXCHANGE C9ORF72"/>
    <property type="match status" value="1"/>
</dbReference>
<reference evidence="1 2" key="2">
    <citation type="submission" date="2019-01" db="EMBL/GenBank/DDBJ databases">
        <title>The decoding of complex shrimp genome reveals the adaptation for benthos swimmer, frequently molting mechanism and breeding impact on genome.</title>
        <authorList>
            <person name="Sun Y."/>
            <person name="Gao Y."/>
            <person name="Yu Y."/>
        </authorList>
    </citation>
    <scope>NUCLEOTIDE SEQUENCE [LARGE SCALE GENOMIC DNA]</scope>
    <source>
        <tissue evidence="1">Muscle</tissue>
    </source>
</reference>
<proteinExistence type="predicted"/>
<dbReference type="EMBL" id="QCYY01002638">
    <property type="protein sequence ID" value="ROT68733.1"/>
    <property type="molecule type" value="Genomic_DNA"/>
</dbReference>
<dbReference type="GO" id="GO:0006914">
    <property type="term" value="P:autophagy"/>
    <property type="evidence" value="ECO:0007669"/>
    <property type="project" value="TreeGrafter"/>
</dbReference>
<dbReference type="PANTHER" id="PTHR31855:SF2">
    <property type="entry name" value="GUANINE NUCLEOTIDE EXCHANGE FACTOR C9ORF72"/>
    <property type="match status" value="1"/>
</dbReference>
<accession>A0A3R7PJN4</accession>
<evidence type="ECO:0000313" key="1">
    <source>
        <dbReference type="EMBL" id="ROT68733.1"/>
    </source>
</evidence>
<comment type="caution">
    <text evidence="1">The sequence shown here is derived from an EMBL/GenBank/DDBJ whole genome shotgun (WGS) entry which is preliminary data.</text>
</comment>
<organism evidence="1 2">
    <name type="scientific">Penaeus vannamei</name>
    <name type="common">Whiteleg shrimp</name>
    <name type="synonym">Litopenaeus vannamei</name>
    <dbReference type="NCBI Taxonomy" id="6689"/>
    <lineage>
        <taxon>Eukaryota</taxon>
        <taxon>Metazoa</taxon>
        <taxon>Ecdysozoa</taxon>
        <taxon>Arthropoda</taxon>
        <taxon>Crustacea</taxon>
        <taxon>Multicrustacea</taxon>
        <taxon>Malacostraca</taxon>
        <taxon>Eumalacostraca</taxon>
        <taxon>Eucarida</taxon>
        <taxon>Decapoda</taxon>
        <taxon>Dendrobranchiata</taxon>
        <taxon>Penaeoidea</taxon>
        <taxon>Penaeidae</taxon>
        <taxon>Penaeus</taxon>
    </lineage>
</organism>
<reference evidence="1 2" key="1">
    <citation type="submission" date="2018-04" db="EMBL/GenBank/DDBJ databases">
        <authorList>
            <person name="Zhang X."/>
            <person name="Yuan J."/>
            <person name="Li F."/>
            <person name="Xiang J."/>
        </authorList>
    </citation>
    <scope>NUCLEOTIDE SEQUENCE [LARGE SCALE GENOMIC DNA]</scope>
    <source>
        <tissue evidence="1">Muscle</tissue>
    </source>
</reference>
<protein>
    <submittedName>
        <fullName evidence="1">Uncharacterized protein</fullName>
    </submittedName>
</protein>
<keyword evidence="2" id="KW-1185">Reference proteome</keyword>
<evidence type="ECO:0000313" key="2">
    <source>
        <dbReference type="Proteomes" id="UP000283509"/>
    </source>
</evidence>
<dbReference type="GO" id="GO:0006897">
    <property type="term" value="P:endocytosis"/>
    <property type="evidence" value="ECO:0007669"/>
    <property type="project" value="TreeGrafter"/>
</dbReference>
<dbReference type="AlphaFoldDB" id="A0A3R7PJN4"/>
<dbReference type="OrthoDB" id="10252077at2759"/>
<dbReference type="Proteomes" id="UP000283509">
    <property type="component" value="Unassembled WGS sequence"/>
</dbReference>
<sequence length="207" mass="23416">MWIAQFSDPSELPVSRLCLSYTQWSFHPGLSIQGIVRSSNGEVNLSAQKLIQSSRPLTVVDISRGTVKQTGPPDIHARRNVAALHQELLSLWHELPDISAPSESLLEPVRAAAPLVKQFLHDYDRLISCDGQVRQNFIRAFLRSLQYTALAIITWTQHEWAVQRRRSGYDTLKQALCSVFDLDDLDLRIVLAQAELLQPGFYSYAMT</sequence>
<dbReference type="GO" id="GO:0005085">
    <property type="term" value="F:guanyl-nucleotide exchange factor activity"/>
    <property type="evidence" value="ECO:0007669"/>
    <property type="project" value="InterPro"/>
</dbReference>
<dbReference type="STRING" id="6689.A0A3R7PJN4"/>
<name>A0A3R7PJN4_PENVA</name>
<dbReference type="GO" id="GO:0005768">
    <property type="term" value="C:endosome"/>
    <property type="evidence" value="ECO:0007669"/>
    <property type="project" value="TreeGrafter"/>
</dbReference>
<dbReference type="PROSITE" id="PS51835">
    <property type="entry name" value="DENN_C9ORF72"/>
    <property type="match status" value="1"/>
</dbReference>